<organism evidence="1 2">
    <name type="scientific">Butyrivibrio hungatei</name>
    <dbReference type="NCBI Taxonomy" id="185008"/>
    <lineage>
        <taxon>Bacteria</taxon>
        <taxon>Bacillati</taxon>
        <taxon>Bacillota</taxon>
        <taxon>Clostridia</taxon>
        <taxon>Lachnospirales</taxon>
        <taxon>Lachnospiraceae</taxon>
        <taxon>Butyrivibrio</taxon>
    </lineage>
</organism>
<gene>
    <name evidence="1" type="ORF">SAMN02910451_02917</name>
</gene>
<dbReference type="AlphaFoldDB" id="A0A1G5GKK0"/>
<proteinExistence type="predicted"/>
<evidence type="ECO:0000313" key="2">
    <source>
        <dbReference type="Proteomes" id="UP000183047"/>
    </source>
</evidence>
<name>A0A1G5GKK0_9FIRM</name>
<sequence length="52" mass="5981">MRCLDTMKVTEILRLREMELNLRDIASAVDCSKTTVGEILNRCKDCGLTYEE</sequence>
<evidence type="ECO:0000313" key="1">
    <source>
        <dbReference type="EMBL" id="SCY52116.1"/>
    </source>
</evidence>
<keyword evidence="2" id="KW-1185">Reference proteome</keyword>
<feature type="non-terminal residue" evidence="1">
    <location>
        <position position="52"/>
    </location>
</feature>
<accession>A0A1G5GKK0</accession>
<dbReference type="Proteomes" id="UP000183047">
    <property type="component" value="Unassembled WGS sequence"/>
</dbReference>
<reference evidence="2" key="1">
    <citation type="submission" date="2016-10" db="EMBL/GenBank/DDBJ databases">
        <authorList>
            <person name="Varghese N."/>
            <person name="Submissions S."/>
        </authorList>
    </citation>
    <scope>NUCLEOTIDE SEQUENCE [LARGE SCALE GENOMIC DNA]</scope>
    <source>
        <strain evidence="2">XBD2006</strain>
    </source>
</reference>
<dbReference type="EMBL" id="FMUR01000022">
    <property type="protein sequence ID" value="SCY52116.1"/>
    <property type="molecule type" value="Genomic_DNA"/>
</dbReference>
<evidence type="ECO:0008006" key="3">
    <source>
        <dbReference type="Google" id="ProtNLM"/>
    </source>
</evidence>
<protein>
    <recommendedName>
        <fullName evidence="3">Helix-turn-helix domain-containing protein</fullName>
    </recommendedName>
</protein>